<sequence length="645" mass="69752">MASFLYISLPLFFLFFFSFLSNFHLLALSSDQTLKTFIFRVDSESKPSIFATHYHWYTSEFADPLQILHVYDTVFHGFSASVTPDHASYLSQHPSVLSVFEDRRRQLHTTRSPQFLGLRNQRGLWSESDYGSDVIIGVFDTGIWPERRSFSDVNLGPVPVRWKGICEAGVKFTPKNCNKKLIGARFFLEGHEAAARSAAPISGINETIEFKSPRDADGHGTHTASTAAGRHSFGASMAAAFDAAVNDGVDVISISIGGGDGISSPYYLDPIAIGSYGAVSRGFSCHLLLGNQGFSRLRYVWKIHWIQIWLEAKLLFAIVEVVLEWLKGVVKKAGGIAMILANGISNGEGLVGDAHLLPACAVGSDEGDAVKAYISSTPNPTATIDFKGTVVGIKPAPVVASFSVGPTGLDSDTRRTEFNILSGTSMACPHVSGAAALLKSAHPDWSPAAIRSAMMTTANTFDNLNRSMTDEATEKPSTPYDFGAGNLNLDRAMDPGLVYDITNNDYVNFLCGIGYSPKAIQVITRSPVTCPAKRPLPENLNYPSITALFPSLSVGATSMAFIRTVTNVGQPNAVYQPTIEAPKGTAVAVKPARLVFNQGMKKQSFIVTITANTRNLILDDSGAAFGSITWSDGSIWLGVPLWRRK</sequence>
<dbReference type="Gene3D" id="3.30.70.80">
    <property type="entry name" value="Peptidase S8 propeptide/proteinase inhibitor I9"/>
    <property type="match status" value="1"/>
</dbReference>
<evidence type="ECO:0000259" key="9">
    <source>
        <dbReference type="Pfam" id="PF00082"/>
    </source>
</evidence>
<dbReference type="Gene3D" id="2.60.40.2310">
    <property type="match status" value="1"/>
</dbReference>
<feature type="domain" description="Inhibitor I9" evidence="10">
    <location>
        <begin position="40"/>
        <end position="108"/>
    </location>
</feature>
<dbReference type="Pfam" id="PF17766">
    <property type="entry name" value="fn3_6"/>
    <property type="match status" value="1"/>
</dbReference>
<dbReference type="PANTHER" id="PTHR10795">
    <property type="entry name" value="PROPROTEIN CONVERTASE SUBTILISIN/KEXIN"/>
    <property type="match status" value="1"/>
</dbReference>
<feature type="active site" description="Charge relay system" evidence="7 8">
    <location>
        <position position="140"/>
    </location>
</feature>
<proteinExistence type="inferred from homology"/>
<dbReference type="PROSITE" id="PS00138">
    <property type="entry name" value="SUBTILASE_SER"/>
    <property type="match status" value="1"/>
</dbReference>
<protein>
    <recommendedName>
        <fullName evidence="14">Subtilisin-like protease fibronectin type-III domain-containing protein</fullName>
    </recommendedName>
</protein>
<dbReference type="EMBL" id="JAAGAX010000010">
    <property type="protein sequence ID" value="KAF2302043.1"/>
    <property type="molecule type" value="Genomic_DNA"/>
</dbReference>
<dbReference type="InterPro" id="IPR041469">
    <property type="entry name" value="Subtilisin-like_FN3"/>
</dbReference>
<dbReference type="GO" id="GO:0006508">
    <property type="term" value="P:proteolysis"/>
    <property type="evidence" value="ECO:0007669"/>
    <property type="project" value="UniProtKB-KW"/>
</dbReference>
<comment type="caution">
    <text evidence="12">The sequence shown here is derived from an EMBL/GenBank/DDBJ whole genome shotgun (WGS) entry which is preliminary data.</text>
</comment>
<comment type="similarity">
    <text evidence="2 8">Belongs to the peptidase S8 family.</text>
</comment>
<dbReference type="GO" id="GO:0004252">
    <property type="term" value="F:serine-type endopeptidase activity"/>
    <property type="evidence" value="ECO:0007669"/>
    <property type="project" value="UniProtKB-UniRule"/>
</dbReference>
<gene>
    <name evidence="12" type="ORF">GH714_031700</name>
</gene>
<dbReference type="Pfam" id="PF00082">
    <property type="entry name" value="Peptidase_S8"/>
    <property type="match status" value="1"/>
</dbReference>
<evidence type="ECO:0000256" key="2">
    <source>
        <dbReference type="ARBA" id="ARBA00011073"/>
    </source>
</evidence>
<keyword evidence="3 8" id="KW-0645">Protease</keyword>
<evidence type="ECO:0000256" key="6">
    <source>
        <dbReference type="ARBA" id="ARBA00022825"/>
    </source>
</evidence>
<name>A0A6A6LPI4_HEVBR</name>
<dbReference type="InterPro" id="IPR036852">
    <property type="entry name" value="Peptidase_S8/S53_dom_sf"/>
</dbReference>
<keyword evidence="5 8" id="KW-0378">Hydrolase</keyword>
<evidence type="ECO:0000313" key="12">
    <source>
        <dbReference type="EMBL" id="KAF2302043.1"/>
    </source>
</evidence>
<evidence type="ECO:0000256" key="3">
    <source>
        <dbReference type="ARBA" id="ARBA00022670"/>
    </source>
</evidence>
<evidence type="ECO:0000256" key="1">
    <source>
        <dbReference type="ARBA" id="ARBA00004613"/>
    </source>
</evidence>
<evidence type="ECO:0000259" key="10">
    <source>
        <dbReference type="Pfam" id="PF05922"/>
    </source>
</evidence>
<feature type="active site" description="Charge relay system" evidence="7 8">
    <location>
        <position position="219"/>
    </location>
</feature>
<dbReference type="InterPro" id="IPR010259">
    <property type="entry name" value="S8pro/Inhibitor_I9"/>
</dbReference>
<feature type="domain" description="Subtilisin-like protease fibronectin type-III" evidence="11">
    <location>
        <begin position="539"/>
        <end position="640"/>
    </location>
</feature>
<dbReference type="Gene3D" id="3.50.30.30">
    <property type="match status" value="1"/>
</dbReference>
<keyword evidence="6 8" id="KW-0720">Serine protease</keyword>
<dbReference type="Pfam" id="PF05922">
    <property type="entry name" value="Inhibitor_I9"/>
    <property type="match status" value="1"/>
</dbReference>
<keyword evidence="4" id="KW-0732">Signal</keyword>
<dbReference type="GO" id="GO:0005576">
    <property type="term" value="C:extracellular region"/>
    <property type="evidence" value="ECO:0007669"/>
    <property type="project" value="UniProtKB-SubCell"/>
</dbReference>
<accession>A0A6A6LPI4</accession>
<evidence type="ECO:0000256" key="8">
    <source>
        <dbReference type="PROSITE-ProRule" id="PRU01240"/>
    </source>
</evidence>
<keyword evidence="13" id="KW-1185">Reference proteome</keyword>
<dbReference type="CDD" id="cd02120">
    <property type="entry name" value="PA_subtilisin_like"/>
    <property type="match status" value="1"/>
</dbReference>
<dbReference type="InterPro" id="IPR045051">
    <property type="entry name" value="SBT"/>
</dbReference>
<dbReference type="InterPro" id="IPR037045">
    <property type="entry name" value="S8pro/Inhibitor_I9_sf"/>
</dbReference>
<dbReference type="InterPro" id="IPR000209">
    <property type="entry name" value="Peptidase_S8/S53_dom"/>
</dbReference>
<evidence type="ECO:0000256" key="4">
    <source>
        <dbReference type="ARBA" id="ARBA00022729"/>
    </source>
</evidence>
<dbReference type="PRINTS" id="PR00723">
    <property type="entry name" value="SUBTILISIN"/>
</dbReference>
<dbReference type="Gene3D" id="3.40.50.200">
    <property type="entry name" value="Peptidase S8/S53 domain"/>
    <property type="match status" value="3"/>
</dbReference>
<dbReference type="Proteomes" id="UP000467840">
    <property type="component" value="Chromosome 4"/>
</dbReference>
<evidence type="ECO:0000313" key="13">
    <source>
        <dbReference type="Proteomes" id="UP000467840"/>
    </source>
</evidence>
<reference evidence="12 13" key="1">
    <citation type="journal article" date="2020" name="Mol. Plant">
        <title>The Chromosome-Based Rubber Tree Genome Provides New Insights into Spurge Genome Evolution and Rubber Biosynthesis.</title>
        <authorList>
            <person name="Liu J."/>
            <person name="Shi C."/>
            <person name="Shi C.C."/>
            <person name="Li W."/>
            <person name="Zhang Q.J."/>
            <person name="Zhang Y."/>
            <person name="Li K."/>
            <person name="Lu H.F."/>
            <person name="Shi C."/>
            <person name="Zhu S.T."/>
            <person name="Xiao Z.Y."/>
            <person name="Nan H."/>
            <person name="Yue Y."/>
            <person name="Zhu X.G."/>
            <person name="Wu Y."/>
            <person name="Hong X.N."/>
            <person name="Fan G.Y."/>
            <person name="Tong Y."/>
            <person name="Zhang D."/>
            <person name="Mao C.L."/>
            <person name="Liu Y.L."/>
            <person name="Hao S.J."/>
            <person name="Liu W.Q."/>
            <person name="Lv M.Q."/>
            <person name="Zhang H.B."/>
            <person name="Liu Y."/>
            <person name="Hu-Tang G.R."/>
            <person name="Wang J.P."/>
            <person name="Wang J.H."/>
            <person name="Sun Y.H."/>
            <person name="Ni S.B."/>
            <person name="Chen W.B."/>
            <person name="Zhang X.C."/>
            <person name="Jiao Y.N."/>
            <person name="Eichler E.E."/>
            <person name="Li G.H."/>
            <person name="Liu X."/>
            <person name="Gao L.Z."/>
        </authorList>
    </citation>
    <scope>NUCLEOTIDE SEQUENCE [LARGE SCALE GENOMIC DNA]</scope>
    <source>
        <strain evidence="13">cv. GT1</strain>
        <tissue evidence="12">Leaf</tissue>
    </source>
</reference>
<evidence type="ECO:0000256" key="5">
    <source>
        <dbReference type="ARBA" id="ARBA00022801"/>
    </source>
</evidence>
<evidence type="ECO:0000256" key="7">
    <source>
        <dbReference type="PIRSR" id="PIRSR615500-1"/>
    </source>
</evidence>
<dbReference type="SUPFAM" id="SSF52743">
    <property type="entry name" value="Subtilisin-like"/>
    <property type="match status" value="1"/>
</dbReference>
<dbReference type="InterPro" id="IPR015500">
    <property type="entry name" value="Peptidase_S8_subtilisin-rel"/>
</dbReference>
<evidence type="ECO:0008006" key="14">
    <source>
        <dbReference type="Google" id="ProtNLM"/>
    </source>
</evidence>
<organism evidence="12 13">
    <name type="scientific">Hevea brasiliensis</name>
    <name type="common">Para rubber tree</name>
    <name type="synonym">Siphonia brasiliensis</name>
    <dbReference type="NCBI Taxonomy" id="3981"/>
    <lineage>
        <taxon>Eukaryota</taxon>
        <taxon>Viridiplantae</taxon>
        <taxon>Streptophyta</taxon>
        <taxon>Embryophyta</taxon>
        <taxon>Tracheophyta</taxon>
        <taxon>Spermatophyta</taxon>
        <taxon>Magnoliopsida</taxon>
        <taxon>eudicotyledons</taxon>
        <taxon>Gunneridae</taxon>
        <taxon>Pentapetalae</taxon>
        <taxon>rosids</taxon>
        <taxon>fabids</taxon>
        <taxon>Malpighiales</taxon>
        <taxon>Euphorbiaceae</taxon>
        <taxon>Crotonoideae</taxon>
        <taxon>Micrandreae</taxon>
        <taxon>Hevea</taxon>
    </lineage>
</organism>
<dbReference type="PROSITE" id="PS51892">
    <property type="entry name" value="SUBTILASE"/>
    <property type="match status" value="1"/>
</dbReference>
<dbReference type="InterPro" id="IPR023828">
    <property type="entry name" value="Peptidase_S8_Ser-AS"/>
</dbReference>
<comment type="subcellular location">
    <subcellularLocation>
        <location evidence="1">Secreted</location>
    </subcellularLocation>
</comment>
<evidence type="ECO:0000259" key="11">
    <source>
        <dbReference type="Pfam" id="PF17766"/>
    </source>
</evidence>
<dbReference type="AlphaFoldDB" id="A0A6A6LPI4"/>
<feature type="domain" description="Peptidase S8/S53" evidence="9">
    <location>
        <begin position="235"/>
        <end position="469"/>
    </location>
</feature>
<feature type="active site" description="Charge relay system" evidence="7 8">
    <location>
        <position position="425"/>
    </location>
</feature>